<keyword evidence="4" id="KW-0862">Zinc</keyword>
<dbReference type="CDD" id="cd08839">
    <property type="entry name" value="ArfGap_SMAP"/>
    <property type="match status" value="1"/>
</dbReference>
<evidence type="ECO:0000256" key="3">
    <source>
        <dbReference type="ARBA" id="ARBA00022771"/>
    </source>
</evidence>
<feature type="compositionally biased region" description="Basic and acidic residues" evidence="6">
    <location>
        <begin position="274"/>
        <end position="283"/>
    </location>
</feature>
<feature type="compositionally biased region" description="Polar residues" evidence="6">
    <location>
        <begin position="162"/>
        <end position="174"/>
    </location>
</feature>
<evidence type="ECO:0000256" key="1">
    <source>
        <dbReference type="ARBA" id="ARBA00022468"/>
    </source>
</evidence>
<name>A0AAN8PUN8_PATCE</name>
<reference evidence="8 9" key="1">
    <citation type="submission" date="2024-01" db="EMBL/GenBank/DDBJ databases">
        <title>The genome of the rayed Mediterranean limpet Patella caerulea (Linnaeus, 1758).</title>
        <authorList>
            <person name="Anh-Thu Weber A."/>
            <person name="Halstead-Nussloch G."/>
        </authorList>
    </citation>
    <scope>NUCLEOTIDE SEQUENCE [LARGE SCALE GENOMIC DNA]</scope>
    <source>
        <strain evidence="8">AATW-2023a</strain>
        <tissue evidence="8">Whole specimen</tissue>
    </source>
</reference>
<sequence length="503" mass="54790">MSRTEKERTKALQEKFQAVLSSLLKDEDNKYCVDCDAKGPRWASWNLGIFLCIRCAGIHRNLGVHISRVKSVNLDTWQPDQVAMMQEVGNSRARAAYEAELPDNYRRPQTDSALESFIRAKYEHKKYIAKEWVPPKPTVPKDWVEDDKEKKKPKSKPSSSSIQLNAAPRSTTSAKVEKKAANADSQSKLIEKKSPPSRPAVTGAAADLMGLEASNTSTPSSNGDLFDIFGSQPAGQPPVSQPAPVNGTNVGNTFVENTPQQNGSTPEESLFDDGPSKVTEKSTKESILALYGSSNNQQQQMFGVPATSPKSPSLPKGFELNTPPAGMPCFQYYPMPNSYFSYDTNLGGMYMPQQMPQQNMGMFSGGAGGNMMGQPQQGMPAMGQQQQQAMQYGNMGMQQPNMYGMGQMSGMQQQPGMMSGNQGNIMGGNQVNMMAGNQGNMMQANMYAQQQQMQQQLQMQQMQQQMNAMKVGGNVSGMAAQSVPGGWATGAGSGQTLSNNLWQ</sequence>
<dbReference type="Proteomes" id="UP001347796">
    <property type="component" value="Unassembled WGS sequence"/>
</dbReference>
<dbReference type="InterPro" id="IPR037278">
    <property type="entry name" value="ARFGAP/RecO"/>
</dbReference>
<dbReference type="PANTHER" id="PTHR45705">
    <property type="entry name" value="FI20236P1"/>
    <property type="match status" value="1"/>
</dbReference>
<keyword evidence="9" id="KW-1185">Reference proteome</keyword>
<accession>A0AAN8PUN8</accession>
<keyword evidence="2" id="KW-0479">Metal-binding</keyword>
<dbReference type="SUPFAM" id="SSF57863">
    <property type="entry name" value="ArfGap/RecO-like zinc finger"/>
    <property type="match status" value="1"/>
</dbReference>
<dbReference type="GO" id="GO:0008270">
    <property type="term" value="F:zinc ion binding"/>
    <property type="evidence" value="ECO:0007669"/>
    <property type="project" value="UniProtKB-KW"/>
</dbReference>
<organism evidence="8 9">
    <name type="scientific">Patella caerulea</name>
    <name type="common">Rayed Mediterranean limpet</name>
    <dbReference type="NCBI Taxonomy" id="87958"/>
    <lineage>
        <taxon>Eukaryota</taxon>
        <taxon>Metazoa</taxon>
        <taxon>Spiralia</taxon>
        <taxon>Lophotrochozoa</taxon>
        <taxon>Mollusca</taxon>
        <taxon>Gastropoda</taxon>
        <taxon>Patellogastropoda</taxon>
        <taxon>Patelloidea</taxon>
        <taxon>Patellidae</taxon>
        <taxon>Patella</taxon>
    </lineage>
</organism>
<feature type="compositionally biased region" description="Polar residues" evidence="6">
    <location>
        <begin position="213"/>
        <end position="223"/>
    </location>
</feature>
<protein>
    <recommendedName>
        <fullName evidence="7">Arf-GAP domain-containing protein</fullName>
    </recommendedName>
</protein>
<evidence type="ECO:0000256" key="6">
    <source>
        <dbReference type="SAM" id="MobiDB-lite"/>
    </source>
</evidence>
<dbReference type="FunFam" id="1.10.220.150:FF:000009">
    <property type="entry name" value="stromal membrane-associated protein 1 isoform X1"/>
    <property type="match status" value="1"/>
</dbReference>
<evidence type="ECO:0000256" key="5">
    <source>
        <dbReference type="PROSITE-ProRule" id="PRU00288"/>
    </source>
</evidence>
<dbReference type="GO" id="GO:0005737">
    <property type="term" value="C:cytoplasm"/>
    <property type="evidence" value="ECO:0007669"/>
    <property type="project" value="TreeGrafter"/>
</dbReference>
<dbReference type="AlphaFoldDB" id="A0AAN8PUN8"/>
<gene>
    <name evidence="8" type="ORF">SNE40_011788</name>
</gene>
<dbReference type="PANTHER" id="PTHR45705:SF1">
    <property type="entry name" value="FI20236P1"/>
    <property type="match status" value="1"/>
</dbReference>
<comment type="caution">
    <text evidence="8">The sequence shown here is derived from an EMBL/GenBank/DDBJ whole genome shotgun (WGS) entry which is preliminary data.</text>
</comment>
<dbReference type="EMBL" id="JAZGQO010000008">
    <property type="protein sequence ID" value="KAK6179426.1"/>
    <property type="molecule type" value="Genomic_DNA"/>
</dbReference>
<evidence type="ECO:0000256" key="4">
    <source>
        <dbReference type="ARBA" id="ARBA00022833"/>
    </source>
</evidence>
<dbReference type="InterPro" id="IPR044732">
    <property type="entry name" value="ArfGAP_SMAP1-like"/>
</dbReference>
<evidence type="ECO:0000313" key="8">
    <source>
        <dbReference type="EMBL" id="KAK6179426.1"/>
    </source>
</evidence>
<keyword evidence="3 5" id="KW-0863">Zinc-finger</keyword>
<dbReference type="SMART" id="SM00105">
    <property type="entry name" value="ArfGap"/>
    <property type="match status" value="1"/>
</dbReference>
<feature type="region of interest" description="Disordered" evidence="6">
    <location>
        <begin position="138"/>
        <end position="283"/>
    </location>
</feature>
<feature type="compositionally biased region" description="Polar residues" evidence="6">
    <location>
        <begin position="246"/>
        <end position="267"/>
    </location>
</feature>
<proteinExistence type="predicted"/>
<dbReference type="PRINTS" id="PR00405">
    <property type="entry name" value="REVINTRACTNG"/>
</dbReference>
<evidence type="ECO:0000259" key="7">
    <source>
        <dbReference type="PROSITE" id="PS50115"/>
    </source>
</evidence>
<evidence type="ECO:0000256" key="2">
    <source>
        <dbReference type="ARBA" id="ARBA00022723"/>
    </source>
</evidence>
<keyword evidence="1" id="KW-0343">GTPase activation</keyword>
<dbReference type="Pfam" id="PF01412">
    <property type="entry name" value="ArfGap"/>
    <property type="match status" value="1"/>
</dbReference>
<dbReference type="GO" id="GO:0005096">
    <property type="term" value="F:GTPase activator activity"/>
    <property type="evidence" value="ECO:0007669"/>
    <property type="project" value="UniProtKB-KW"/>
</dbReference>
<dbReference type="InterPro" id="IPR038508">
    <property type="entry name" value="ArfGAP_dom_sf"/>
</dbReference>
<dbReference type="Gene3D" id="1.10.220.150">
    <property type="entry name" value="Arf GTPase activating protein"/>
    <property type="match status" value="1"/>
</dbReference>
<evidence type="ECO:0000313" key="9">
    <source>
        <dbReference type="Proteomes" id="UP001347796"/>
    </source>
</evidence>
<dbReference type="InterPro" id="IPR001164">
    <property type="entry name" value="ArfGAP_dom"/>
</dbReference>
<dbReference type="PROSITE" id="PS50115">
    <property type="entry name" value="ARFGAP"/>
    <property type="match status" value="1"/>
</dbReference>
<feature type="domain" description="Arf-GAP" evidence="7">
    <location>
        <begin position="17"/>
        <end position="135"/>
    </location>
</feature>
<dbReference type="InterPro" id="IPR051718">
    <property type="entry name" value="ARF_GTPase-activating"/>
</dbReference>